<evidence type="ECO:0000313" key="2">
    <source>
        <dbReference type="EMBL" id="THU88542.1"/>
    </source>
</evidence>
<feature type="chain" id="PRO_5020507915" evidence="1">
    <location>
        <begin position="22"/>
        <end position="206"/>
    </location>
</feature>
<organism evidence="2 3">
    <name type="scientific">Dendrothele bispora (strain CBS 962.96)</name>
    <dbReference type="NCBI Taxonomy" id="1314807"/>
    <lineage>
        <taxon>Eukaryota</taxon>
        <taxon>Fungi</taxon>
        <taxon>Dikarya</taxon>
        <taxon>Basidiomycota</taxon>
        <taxon>Agaricomycotina</taxon>
        <taxon>Agaricomycetes</taxon>
        <taxon>Agaricomycetidae</taxon>
        <taxon>Agaricales</taxon>
        <taxon>Agaricales incertae sedis</taxon>
        <taxon>Dendrothele</taxon>
    </lineage>
</organism>
<dbReference type="EMBL" id="ML179406">
    <property type="protein sequence ID" value="THU88542.1"/>
    <property type="molecule type" value="Genomic_DNA"/>
</dbReference>
<name>A0A4S8LHH9_DENBC</name>
<feature type="signal peptide" evidence="1">
    <location>
        <begin position="1"/>
        <end position="21"/>
    </location>
</feature>
<evidence type="ECO:0000256" key="1">
    <source>
        <dbReference type="SAM" id="SignalP"/>
    </source>
</evidence>
<evidence type="ECO:0000313" key="3">
    <source>
        <dbReference type="Proteomes" id="UP000297245"/>
    </source>
</evidence>
<dbReference type="AlphaFoldDB" id="A0A4S8LHH9"/>
<keyword evidence="3" id="KW-1185">Reference proteome</keyword>
<accession>A0A4S8LHH9</accession>
<reference evidence="2 3" key="1">
    <citation type="journal article" date="2019" name="Nat. Ecol. Evol.">
        <title>Megaphylogeny resolves global patterns of mushroom evolution.</title>
        <authorList>
            <person name="Varga T."/>
            <person name="Krizsan K."/>
            <person name="Foldi C."/>
            <person name="Dima B."/>
            <person name="Sanchez-Garcia M."/>
            <person name="Sanchez-Ramirez S."/>
            <person name="Szollosi G.J."/>
            <person name="Szarkandi J.G."/>
            <person name="Papp V."/>
            <person name="Albert L."/>
            <person name="Andreopoulos W."/>
            <person name="Angelini C."/>
            <person name="Antonin V."/>
            <person name="Barry K.W."/>
            <person name="Bougher N.L."/>
            <person name="Buchanan P."/>
            <person name="Buyck B."/>
            <person name="Bense V."/>
            <person name="Catcheside P."/>
            <person name="Chovatia M."/>
            <person name="Cooper J."/>
            <person name="Damon W."/>
            <person name="Desjardin D."/>
            <person name="Finy P."/>
            <person name="Geml J."/>
            <person name="Haridas S."/>
            <person name="Hughes K."/>
            <person name="Justo A."/>
            <person name="Karasinski D."/>
            <person name="Kautmanova I."/>
            <person name="Kiss B."/>
            <person name="Kocsube S."/>
            <person name="Kotiranta H."/>
            <person name="LaButti K.M."/>
            <person name="Lechner B.E."/>
            <person name="Liimatainen K."/>
            <person name="Lipzen A."/>
            <person name="Lukacs Z."/>
            <person name="Mihaltcheva S."/>
            <person name="Morgado L.N."/>
            <person name="Niskanen T."/>
            <person name="Noordeloos M.E."/>
            <person name="Ohm R.A."/>
            <person name="Ortiz-Santana B."/>
            <person name="Ovrebo C."/>
            <person name="Racz N."/>
            <person name="Riley R."/>
            <person name="Savchenko A."/>
            <person name="Shiryaev A."/>
            <person name="Soop K."/>
            <person name="Spirin V."/>
            <person name="Szebenyi C."/>
            <person name="Tomsovsky M."/>
            <person name="Tulloss R.E."/>
            <person name="Uehling J."/>
            <person name="Grigoriev I.V."/>
            <person name="Vagvolgyi C."/>
            <person name="Papp T."/>
            <person name="Martin F.M."/>
            <person name="Miettinen O."/>
            <person name="Hibbett D.S."/>
            <person name="Nagy L.G."/>
        </authorList>
    </citation>
    <scope>NUCLEOTIDE SEQUENCE [LARGE SCALE GENOMIC DNA]</scope>
    <source>
        <strain evidence="2 3">CBS 962.96</strain>
    </source>
</reference>
<sequence>MMILMMATLNLILRRSYKILASTIPITKNSVQPPQQTSCSEWKHKILTSQQSQHPMCTRTIPNSRYYRDLLQQPPFSVESGGTYTSAFVVDTGQSNTSKISLTDSSFNKNLLLPTESYNTDTGDKLPWRNLFEILRERKCQFENWLEDTPQPHTQNGIEKAPQREIKAVYKALLDRERPSRICRIDGSSGGADLRFILQDPPGSGE</sequence>
<gene>
    <name evidence="2" type="ORF">K435DRAFT_803445</name>
</gene>
<dbReference type="Proteomes" id="UP000297245">
    <property type="component" value="Unassembled WGS sequence"/>
</dbReference>
<proteinExistence type="predicted"/>
<protein>
    <submittedName>
        <fullName evidence="2">Uncharacterized protein</fullName>
    </submittedName>
</protein>
<keyword evidence="1" id="KW-0732">Signal</keyword>
<dbReference type="OrthoDB" id="3112425at2759"/>